<dbReference type="Proteomes" id="UP000679307">
    <property type="component" value="Chromosome"/>
</dbReference>
<dbReference type="Pfam" id="PF13343">
    <property type="entry name" value="SBP_bac_6"/>
    <property type="match status" value="1"/>
</dbReference>
<sequence>MMLPARTRGAARPLLAGVGAAALLLTTSCSLVGGGDEDEASGTPTGAAGEAGGTVTLVTHDSFVLPGKVLRGFTAETGYDLEQRPLGDAGSMTNQLVLAAGTPPGDVAFGVDNTFASRALEEDVFVPALPDDLPAGVEDDLLPGDDEGLLTPVDDGNVCVNVDDTWFAERDLEPPASLDDLVDPAYADLLALPAATTSSPGLAFLLATIDEYGDDWPAYWEALVDNGAEITSGWEQAYQSRFTQGGGDGDRPVVVSYDSSPAFTVDGGRSTTSALLDTCYQQVEYAGVLAGAENPEGGAALVEYLLSPEVQEALPESMYVFPVVEDTPLPADWARFAERPTDPYAVDPAEIAANRDTWLREWADVTSR</sequence>
<gene>
    <name evidence="3" type="primary">thiB</name>
    <name evidence="3" type="ORF">ENKNEFLB_00558</name>
</gene>
<dbReference type="PROSITE" id="PS51257">
    <property type="entry name" value="PROKAR_LIPOPROTEIN"/>
    <property type="match status" value="1"/>
</dbReference>
<proteinExistence type="predicted"/>
<feature type="signal peptide" evidence="2">
    <location>
        <begin position="1"/>
        <end position="32"/>
    </location>
</feature>
<keyword evidence="4" id="KW-1185">Reference proteome</keyword>
<dbReference type="EMBL" id="CP075371">
    <property type="protein sequence ID" value="QVT78185.1"/>
    <property type="molecule type" value="Genomic_DNA"/>
</dbReference>
<keyword evidence="1 2" id="KW-0732">Signal</keyword>
<accession>A0ABX8EE45</accession>
<evidence type="ECO:0000313" key="3">
    <source>
        <dbReference type="EMBL" id="QVT78185.1"/>
    </source>
</evidence>
<protein>
    <submittedName>
        <fullName evidence="3">Thiamine-binding periplasmic protein</fullName>
    </submittedName>
</protein>
<dbReference type="NCBIfam" id="TIGR01254">
    <property type="entry name" value="sfuA"/>
    <property type="match status" value="1"/>
</dbReference>
<evidence type="ECO:0000313" key="4">
    <source>
        <dbReference type="Proteomes" id="UP000679307"/>
    </source>
</evidence>
<reference evidence="3 4" key="1">
    <citation type="submission" date="2021-05" db="EMBL/GenBank/DDBJ databases">
        <title>Complete genome of Nocardioides aquaticus KCTC 9944T isolated from meromictic and hypersaline Ekho Lake, Antarctica.</title>
        <authorList>
            <person name="Hwang K."/>
            <person name="Kim K.M."/>
            <person name="Choe H."/>
        </authorList>
    </citation>
    <scope>NUCLEOTIDE SEQUENCE [LARGE SCALE GENOMIC DNA]</scope>
    <source>
        <strain evidence="3 4">KCTC 9944</strain>
    </source>
</reference>
<organism evidence="3 4">
    <name type="scientific">Nocardioides aquaticus</name>
    <dbReference type="NCBI Taxonomy" id="160826"/>
    <lineage>
        <taxon>Bacteria</taxon>
        <taxon>Bacillati</taxon>
        <taxon>Actinomycetota</taxon>
        <taxon>Actinomycetes</taxon>
        <taxon>Propionibacteriales</taxon>
        <taxon>Nocardioidaceae</taxon>
        <taxon>Nocardioides</taxon>
    </lineage>
</organism>
<feature type="chain" id="PRO_5046563096" evidence="2">
    <location>
        <begin position="33"/>
        <end position="368"/>
    </location>
</feature>
<dbReference type="InterPro" id="IPR005948">
    <property type="entry name" value="ThiB-like"/>
</dbReference>
<evidence type="ECO:0000256" key="2">
    <source>
        <dbReference type="SAM" id="SignalP"/>
    </source>
</evidence>
<evidence type="ECO:0000256" key="1">
    <source>
        <dbReference type="ARBA" id="ARBA00022729"/>
    </source>
</evidence>
<name>A0ABX8EE45_9ACTN</name>
<dbReference type="PANTHER" id="PTHR30006">
    <property type="entry name" value="THIAMINE-BINDING PERIPLASMIC PROTEIN-RELATED"/>
    <property type="match status" value="1"/>
</dbReference>
<dbReference type="PANTHER" id="PTHR30006:SF2">
    <property type="entry name" value="ABC TRANSPORTER SUBSTRATE-BINDING PROTEIN"/>
    <property type="match status" value="1"/>
</dbReference>
<dbReference type="RefSeq" id="WP_246535807.1">
    <property type="nucleotide sequence ID" value="NZ_BAAAHS010000005.1"/>
</dbReference>